<gene>
    <name evidence="1" type="ORF">UMAG_11870</name>
</gene>
<evidence type="ECO:0000313" key="2">
    <source>
        <dbReference type="Proteomes" id="UP000000561"/>
    </source>
</evidence>
<protein>
    <submittedName>
        <fullName evidence="1">Uncharacterized protein</fullName>
    </submittedName>
</protein>
<dbReference type="KEGG" id="uma:UMAG_11870"/>
<accession>A0A0D1CEG7</accession>
<evidence type="ECO:0000313" key="1">
    <source>
        <dbReference type="EMBL" id="KIS71452.1"/>
    </source>
</evidence>
<name>A0A0D1CEG7_MYCMD</name>
<dbReference type="RefSeq" id="XP_011387476.1">
    <property type="nucleotide sequence ID" value="XM_011389174.1"/>
</dbReference>
<dbReference type="VEuPathDB" id="FungiDB:UMAG_11870"/>
<dbReference type="InParanoid" id="A0A0D1CEG7"/>
<dbReference type="EMBL" id="CM003141">
    <property type="protein sequence ID" value="KIS71452.1"/>
    <property type="molecule type" value="Genomic_DNA"/>
</dbReference>
<sequence length="136" mass="15019">MTLGPSSPLTHGTSLDTHLDIYARSHSYYHGRYTPRSSQLKVKLSGIEYTCADTYSLPSGNRSTTSTLEPRGASRFTTNTQVLIHSLSSYSRKMLALPLLSVLTVLGWALPGLHVRAARDILLMQATTCFREKCLC</sequence>
<dbReference type="Proteomes" id="UP000000561">
    <property type="component" value="Chromosome 2"/>
</dbReference>
<dbReference type="GeneID" id="23567692"/>
<reference evidence="1 2" key="1">
    <citation type="journal article" date="2006" name="Nature">
        <title>Insights from the genome of the biotrophic fungal plant pathogen Ustilago maydis.</title>
        <authorList>
            <person name="Kamper J."/>
            <person name="Kahmann R."/>
            <person name="Bolker M."/>
            <person name="Ma L.J."/>
            <person name="Brefort T."/>
            <person name="Saville B.J."/>
            <person name="Banuett F."/>
            <person name="Kronstad J.W."/>
            <person name="Gold S.E."/>
            <person name="Muller O."/>
            <person name="Perlin M.H."/>
            <person name="Wosten H.A."/>
            <person name="de Vries R."/>
            <person name="Ruiz-Herrera J."/>
            <person name="Reynaga-Pena C.G."/>
            <person name="Snetselaar K."/>
            <person name="McCann M."/>
            <person name="Perez-Martin J."/>
            <person name="Feldbrugge M."/>
            <person name="Basse C.W."/>
            <person name="Steinberg G."/>
            <person name="Ibeas J.I."/>
            <person name="Holloman W."/>
            <person name="Guzman P."/>
            <person name="Farman M."/>
            <person name="Stajich J.E."/>
            <person name="Sentandreu R."/>
            <person name="Gonzalez-Prieto J.M."/>
            <person name="Kennell J.C."/>
            <person name="Molina L."/>
            <person name="Schirawski J."/>
            <person name="Mendoza-Mendoza A."/>
            <person name="Greilinger D."/>
            <person name="Munch K."/>
            <person name="Rossel N."/>
            <person name="Scherer M."/>
            <person name="Vranes M."/>
            <person name="Ladendorf O."/>
            <person name="Vincon V."/>
            <person name="Fuchs U."/>
            <person name="Sandrock B."/>
            <person name="Meng S."/>
            <person name="Ho E.C."/>
            <person name="Cahill M.J."/>
            <person name="Boyce K.J."/>
            <person name="Klose J."/>
            <person name="Klosterman S.J."/>
            <person name="Deelstra H.J."/>
            <person name="Ortiz-Castellanos L."/>
            <person name="Li W."/>
            <person name="Sanchez-Alonso P."/>
            <person name="Schreier P.H."/>
            <person name="Hauser-Hahn I."/>
            <person name="Vaupel M."/>
            <person name="Koopmann E."/>
            <person name="Friedrich G."/>
            <person name="Voss H."/>
            <person name="Schluter T."/>
            <person name="Margolis J."/>
            <person name="Platt D."/>
            <person name="Swimmer C."/>
            <person name="Gnirke A."/>
            <person name="Chen F."/>
            <person name="Vysotskaia V."/>
            <person name="Mannhaupt G."/>
            <person name="Guldener U."/>
            <person name="Munsterkotter M."/>
            <person name="Haase D."/>
            <person name="Oesterheld M."/>
            <person name="Mewes H.W."/>
            <person name="Mauceli E.W."/>
            <person name="DeCaprio D."/>
            <person name="Wade C.M."/>
            <person name="Butler J."/>
            <person name="Young S."/>
            <person name="Jaffe D.B."/>
            <person name="Calvo S."/>
            <person name="Nusbaum C."/>
            <person name="Galagan J."/>
            <person name="Birren B.W."/>
        </authorList>
    </citation>
    <scope>NUCLEOTIDE SEQUENCE [LARGE SCALE GENOMIC DNA]</scope>
    <source>
        <strain evidence="2">DSM 14603 / FGSC 9021 / UM521</strain>
    </source>
</reference>
<dbReference type="AlphaFoldDB" id="A0A0D1CEG7"/>
<proteinExistence type="predicted"/>
<keyword evidence="2" id="KW-1185">Reference proteome</keyword>
<organism evidence="1 2">
    <name type="scientific">Mycosarcoma maydis</name>
    <name type="common">Corn smut fungus</name>
    <name type="synonym">Ustilago maydis</name>
    <dbReference type="NCBI Taxonomy" id="5270"/>
    <lineage>
        <taxon>Eukaryota</taxon>
        <taxon>Fungi</taxon>
        <taxon>Dikarya</taxon>
        <taxon>Basidiomycota</taxon>
        <taxon>Ustilaginomycotina</taxon>
        <taxon>Ustilaginomycetes</taxon>
        <taxon>Ustilaginales</taxon>
        <taxon>Ustilaginaceae</taxon>
        <taxon>Mycosarcoma</taxon>
    </lineage>
</organism>